<keyword evidence="1" id="KW-0472">Membrane</keyword>
<feature type="transmembrane region" description="Helical" evidence="1">
    <location>
        <begin position="6"/>
        <end position="24"/>
    </location>
</feature>
<accession>H7EH36</accession>
<keyword evidence="1" id="KW-0812">Transmembrane</keyword>
<sequence length="71" mass="8111">MEFIILALPVLALIWMISSIIRFCRTNKENSEKRKEIKKHIIISAVLIVAWIAIIGGFLLFIIYSIAVHGM</sequence>
<dbReference type="eggNOG" id="ENOG50326ZC">
    <property type="taxonomic scope" value="Bacteria"/>
</dbReference>
<evidence type="ECO:0000313" key="3">
    <source>
        <dbReference type="Proteomes" id="UP000003571"/>
    </source>
</evidence>
<gene>
    <name evidence="2" type="ORF">TresaDRAFT_2721</name>
</gene>
<evidence type="ECO:0000256" key="1">
    <source>
        <dbReference type="SAM" id="Phobius"/>
    </source>
</evidence>
<keyword evidence="3" id="KW-1185">Reference proteome</keyword>
<evidence type="ECO:0000313" key="2">
    <source>
        <dbReference type="EMBL" id="EIC03103.1"/>
    </source>
</evidence>
<dbReference type="OrthoDB" id="10011837at2"/>
<dbReference type="STRING" id="907348.TresaDRAFT_2721"/>
<organism evidence="2 3">
    <name type="scientific">Treponema saccharophilum DSM 2985</name>
    <dbReference type="NCBI Taxonomy" id="907348"/>
    <lineage>
        <taxon>Bacteria</taxon>
        <taxon>Pseudomonadati</taxon>
        <taxon>Spirochaetota</taxon>
        <taxon>Spirochaetia</taxon>
        <taxon>Spirochaetales</taxon>
        <taxon>Treponemataceae</taxon>
        <taxon>Treponema</taxon>
    </lineage>
</organism>
<keyword evidence="1" id="KW-1133">Transmembrane helix</keyword>
<dbReference type="EMBL" id="AGRW01000023">
    <property type="protein sequence ID" value="EIC03103.1"/>
    <property type="molecule type" value="Genomic_DNA"/>
</dbReference>
<dbReference type="Proteomes" id="UP000003571">
    <property type="component" value="Unassembled WGS sequence"/>
</dbReference>
<name>H7EH36_9SPIR</name>
<feature type="transmembrane region" description="Helical" evidence="1">
    <location>
        <begin position="45"/>
        <end position="67"/>
    </location>
</feature>
<dbReference type="RefSeq" id="WP_002701822.1">
    <property type="nucleotide sequence ID" value="NZ_AGRW01000023.1"/>
</dbReference>
<comment type="caution">
    <text evidence="2">The sequence shown here is derived from an EMBL/GenBank/DDBJ whole genome shotgun (WGS) entry which is preliminary data.</text>
</comment>
<reference evidence="2 3" key="1">
    <citation type="submission" date="2011-09" db="EMBL/GenBank/DDBJ databases">
        <title>The draft genome of Treponema saccharophilum DSM 2985.</title>
        <authorList>
            <consortium name="US DOE Joint Genome Institute (JGI-PGF)"/>
            <person name="Lucas S."/>
            <person name="Copeland A."/>
            <person name="Lapidus A."/>
            <person name="Glavina del Rio T."/>
            <person name="Dalin E."/>
            <person name="Tice H."/>
            <person name="Bruce D."/>
            <person name="Goodwin L."/>
            <person name="Pitluck S."/>
            <person name="Peters L."/>
            <person name="Kyrpides N."/>
            <person name="Mavromatis K."/>
            <person name="Ivanova N."/>
            <person name="Markowitz V."/>
            <person name="Cheng J.-F."/>
            <person name="Hugenholtz P."/>
            <person name="Woyke T."/>
            <person name="Wu D."/>
            <person name="Gronow S."/>
            <person name="Wellnitz S."/>
            <person name="Brambilla E."/>
            <person name="Klenk H.-P."/>
            <person name="Eisen J.A."/>
        </authorList>
    </citation>
    <scope>NUCLEOTIDE SEQUENCE [LARGE SCALE GENOMIC DNA]</scope>
    <source>
        <strain evidence="2 3">DSM 2985</strain>
    </source>
</reference>
<proteinExistence type="predicted"/>
<dbReference type="AlphaFoldDB" id="H7EH36"/>
<protein>
    <submittedName>
        <fullName evidence="2">Uncharacterized protein</fullName>
    </submittedName>
</protein>